<gene>
    <name evidence="9" type="ORF">ACFFH7_18210</name>
</gene>
<dbReference type="Pfam" id="PF07690">
    <property type="entry name" value="MFS_1"/>
    <property type="match status" value="1"/>
</dbReference>
<evidence type="ECO:0000256" key="2">
    <source>
        <dbReference type="ARBA" id="ARBA00022448"/>
    </source>
</evidence>
<dbReference type="InterPro" id="IPR020846">
    <property type="entry name" value="MFS_dom"/>
</dbReference>
<name>A0ABV6MT12_9PSEU</name>
<feature type="transmembrane region" description="Helical" evidence="7">
    <location>
        <begin position="282"/>
        <end position="301"/>
    </location>
</feature>
<dbReference type="InterPro" id="IPR001958">
    <property type="entry name" value="Tet-R_TetA/multi-R_MdtG-like"/>
</dbReference>
<feature type="transmembrane region" description="Helical" evidence="7">
    <location>
        <begin position="216"/>
        <end position="241"/>
    </location>
</feature>
<evidence type="ECO:0000256" key="7">
    <source>
        <dbReference type="SAM" id="Phobius"/>
    </source>
</evidence>
<feature type="domain" description="Major facilitator superfamily (MFS) profile" evidence="8">
    <location>
        <begin position="215"/>
        <end position="410"/>
    </location>
</feature>
<reference evidence="9 10" key="1">
    <citation type="submission" date="2024-09" db="EMBL/GenBank/DDBJ databases">
        <authorList>
            <person name="Sun Q."/>
            <person name="Mori K."/>
        </authorList>
    </citation>
    <scope>NUCLEOTIDE SEQUENCE [LARGE SCALE GENOMIC DNA]</scope>
    <source>
        <strain evidence="9 10">TBRC 1432</strain>
    </source>
</reference>
<evidence type="ECO:0000313" key="9">
    <source>
        <dbReference type="EMBL" id="MFC0543441.1"/>
    </source>
</evidence>
<dbReference type="InterPro" id="IPR011701">
    <property type="entry name" value="MFS"/>
</dbReference>
<dbReference type="SUPFAM" id="SSF103473">
    <property type="entry name" value="MFS general substrate transporter"/>
    <property type="match status" value="1"/>
</dbReference>
<comment type="caution">
    <text evidence="9">The sequence shown here is derived from an EMBL/GenBank/DDBJ whole genome shotgun (WGS) entry which is preliminary data.</text>
</comment>
<feature type="transmembrane region" description="Helical" evidence="7">
    <location>
        <begin position="173"/>
        <end position="192"/>
    </location>
</feature>
<feature type="transmembrane region" description="Helical" evidence="7">
    <location>
        <begin position="47"/>
        <end position="68"/>
    </location>
</feature>
<evidence type="ECO:0000256" key="4">
    <source>
        <dbReference type="ARBA" id="ARBA00022692"/>
    </source>
</evidence>
<feature type="transmembrane region" description="Helical" evidence="7">
    <location>
        <begin position="346"/>
        <end position="368"/>
    </location>
</feature>
<dbReference type="PANTHER" id="PTHR23517">
    <property type="entry name" value="RESISTANCE PROTEIN MDTM, PUTATIVE-RELATED-RELATED"/>
    <property type="match status" value="1"/>
</dbReference>
<dbReference type="Proteomes" id="UP001589810">
    <property type="component" value="Unassembled WGS sequence"/>
</dbReference>
<feature type="transmembrane region" description="Helical" evidence="7">
    <location>
        <begin position="12"/>
        <end position="35"/>
    </location>
</feature>
<keyword evidence="3" id="KW-1003">Cell membrane</keyword>
<keyword evidence="10" id="KW-1185">Reference proteome</keyword>
<feature type="transmembrane region" description="Helical" evidence="7">
    <location>
        <begin position="247"/>
        <end position="270"/>
    </location>
</feature>
<feature type="transmembrane region" description="Helical" evidence="7">
    <location>
        <begin position="138"/>
        <end position="161"/>
    </location>
</feature>
<keyword evidence="5 7" id="KW-1133">Transmembrane helix</keyword>
<keyword evidence="2" id="KW-0813">Transport</keyword>
<dbReference type="PANTHER" id="PTHR23517:SF2">
    <property type="entry name" value="MULTIDRUG RESISTANCE PROTEIN MDTH"/>
    <property type="match status" value="1"/>
</dbReference>
<dbReference type="PROSITE" id="PS50850">
    <property type="entry name" value="MFS"/>
    <property type="match status" value="1"/>
</dbReference>
<organism evidence="9 10">
    <name type="scientific">Kutzneria chonburiensis</name>
    <dbReference type="NCBI Taxonomy" id="1483604"/>
    <lineage>
        <taxon>Bacteria</taxon>
        <taxon>Bacillati</taxon>
        <taxon>Actinomycetota</taxon>
        <taxon>Actinomycetes</taxon>
        <taxon>Pseudonocardiales</taxon>
        <taxon>Pseudonocardiaceae</taxon>
        <taxon>Kutzneria</taxon>
    </lineage>
</organism>
<feature type="transmembrane region" description="Helical" evidence="7">
    <location>
        <begin position="100"/>
        <end position="126"/>
    </location>
</feature>
<evidence type="ECO:0000256" key="5">
    <source>
        <dbReference type="ARBA" id="ARBA00022989"/>
    </source>
</evidence>
<evidence type="ECO:0000256" key="6">
    <source>
        <dbReference type="ARBA" id="ARBA00023136"/>
    </source>
</evidence>
<keyword evidence="6 7" id="KW-0472">Membrane</keyword>
<accession>A0ABV6MT12</accession>
<comment type="subcellular location">
    <subcellularLocation>
        <location evidence="1">Cell membrane</location>
        <topology evidence="1">Multi-pass membrane protein</topology>
    </subcellularLocation>
</comment>
<feature type="transmembrane region" description="Helical" evidence="7">
    <location>
        <begin position="374"/>
        <end position="394"/>
    </location>
</feature>
<evidence type="ECO:0000256" key="3">
    <source>
        <dbReference type="ARBA" id="ARBA00022475"/>
    </source>
</evidence>
<evidence type="ECO:0000259" key="8">
    <source>
        <dbReference type="PROSITE" id="PS50850"/>
    </source>
</evidence>
<dbReference type="InterPro" id="IPR050171">
    <property type="entry name" value="MFS_Transporters"/>
</dbReference>
<proteinExistence type="predicted"/>
<evidence type="ECO:0000256" key="1">
    <source>
        <dbReference type="ARBA" id="ARBA00004651"/>
    </source>
</evidence>
<feature type="transmembrane region" description="Helical" evidence="7">
    <location>
        <begin position="75"/>
        <end position="94"/>
    </location>
</feature>
<dbReference type="InterPro" id="IPR036259">
    <property type="entry name" value="MFS_trans_sf"/>
</dbReference>
<feature type="transmembrane region" description="Helical" evidence="7">
    <location>
        <begin position="307"/>
        <end position="325"/>
    </location>
</feature>
<sequence>MFDVIKGKGSRPLVAALAVDMLGSGLFMPISLLYFTAVTQLPLTTVGLLLSVATISTLPVPIFIGYLVDKWNARNVVLIAQAVQAVGFAAYGWVSGPVTMLVVVVVVAVGQRIFWSSFFTVVAGLAEAGEESRRNDQRFALVGMVQAAGTGLGALISGLAVVDASVGTYQLVAYANAVSFALSALLMFRVPLAKKSSGTKEKAVGGYGVLLRDRPYLLLIGANTVFALCSVMVGIAVPVYLVKGLPGMGWLVGPLLAVNTLLLATGQGVVVKLARPLTRVRAMAVAGGLWVVWSVGFAFALDVPQVVLVPYLLVSVAFYAAAELLHAPVSNALAAAAAPEHVRGRYLAMFQYCFTVANIVAPTFFTALYAQGPALPWIVLGALAAVATIAMRLLEKRLPTDEPAEALATS</sequence>
<keyword evidence="4 7" id="KW-0812">Transmembrane</keyword>
<dbReference type="PRINTS" id="PR01035">
    <property type="entry name" value="TCRTETA"/>
</dbReference>
<dbReference type="EMBL" id="JBHLUD010000005">
    <property type="protein sequence ID" value="MFC0543441.1"/>
    <property type="molecule type" value="Genomic_DNA"/>
</dbReference>
<evidence type="ECO:0000313" key="10">
    <source>
        <dbReference type="Proteomes" id="UP001589810"/>
    </source>
</evidence>
<dbReference type="Gene3D" id="1.20.1250.20">
    <property type="entry name" value="MFS general substrate transporter like domains"/>
    <property type="match status" value="2"/>
</dbReference>
<protein>
    <submittedName>
        <fullName evidence="9">MFS transporter</fullName>
    </submittedName>
</protein>
<dbReference type="RefSeq" id="WP_273940679.1">
    <property type="nucleotide sequence ID" value="NZ_CP097263.1"/>
</dbReference>